<reference evidence="2 4" key="2">
    <citation type="submission" date="2016-10" db="EMBL/GenBank/DDBJ databases">
        <authorList>
            <person name="Varghese N."/>
            <person name="Submissions S."/>
        </authorList>
    </citation>
    <scope>NUCLEOTIDE SEQUENCE [LARGE SCALE GENOMIC DNA]</scope>
    <source>
        <strain evidence="2 4">BS3111</strain>
    </source>
</reference>
<dbReference type="PATRIC" id="fig|200450.4.peg.3577"/>
<evidence type="ECO:0000313" key="4">
    <source>
        <dbReference type="Proteomes" id="UP000183126"/>
    </source>
</evidence>
<dbReference type="EMBL" id="JYLK01000004">
    <property type="protein sequence ID" value="KRP61270.1"/>
    <property type="molecule type" value="Genomic_DNA"/>
</dbReference>
<dbReference type="AlphaFoldDB" id="A0A0R2ZJZ3"/>
<dbReference type="Proteomes" id="UP000052019">
    <property type="component" value="Unassembled WGS sequence"/>
</dbReference>
<sequence>MVNDVVDLTLTKPRTRRRFIKRWRTWRMSLAVVSLMLAGWLLWPATPRDLGVGKRLLTAHLLPAWREGELIVLVRHEERCDRSKTPCLGPLDGLTVVGNQHAEALGKAFRVLGMTRTDVLASPATRTVQTAQAMFGKVQLTADPQAICGEAIGEALLQHKHPGRNLIFVTHSGCIADFEKALGYPHAAFPQYGSALFIRARADGRFDTLGLVNGPAWTAVLKNL</sequence>
<dbReference type="SUPFAM" id="SSF53254">
    <property type="entry name" value="Phosphoglycerate mutase-like"/>
    <property type="match status" value="1"/>
</dbReference>
<accession>A0A0R2ZJZ3</accession>
<reference evidence="1 3" key="1">
    <citation type="submission" date="2015-02" db="EMBL/GenBank/DDBJ databases">
        <title>Two Pseudomonas sp. nov. isolated from raw milk.</title>
        <authorList>
            <person name="Wenning M."/>
            <person name="von Neubeck M."/>
            <person name="Huptas C."/>
            <person name="Scherer S."/>
        </authorList>
    </citation>
    <scope>NUCLEOTIDE SEQUENCE [LARGE SCALE GENOMIC DNA]</scope>
    <source>
        <strain evidence="1 3">DSM 14937</strain>
    </source>
</reference>
<evidence type="ECO:0000313" key="2">
    <source>
        <dbReference type="EMBL" id="SDT01013.1"/>
    </source>
</evidence>
<dbReference type="Pfam" id="PF00300">
    <property type="entry name" value="His_Phos_1"/>
    <property type="match status" value="1"/>
</dbReference>
<proteinExistence type="predicted"/>
<protein>
    <submittedName>
        <fullName evidence="1">Ais protein</fullName>
    </submittedName>
    <submittedName>
        <fullName evidence="2">Histidine phosphatase superfamily (Branch 1)</fullName>
    </submittedName>
</protein>
<evidence type="ECO:0000313" key="1">
    <source>
        <dbReference type="EMBL" id="KRP61270.1"/>
    </source>
</evidence>
<evidence type="ECO:0000313" key="3">
    <source>
        <dbReference type="Proteomes" id="UP000052019"/>
    </source>
</evidence>
<dbReference type="InterPro" id="IPR013078">
    <property type="entry name" value="His_Pase_superF_clade-1"/>
</dbReference>
<dbReference type="RefSeq" id="WP_057007457.1">
    <property type="nucleotide sequence ID" value="NZ_JYLK01000004.1"/>
</dbReference>
<keyword evidence="4" id="KW-1185">Reference proteome</keyword>
<dbReference type="OrthoDB" id="6195868at2"/>
<dbReference type="CDD" id="cd07040">
    <property type="entry name" value="HP"/>
    <property type="match status" value="1"/>
</dbReference>
<organism evidence="1 3">
    <name type="scientific">Pseudomonas trivialis</name>
    <dbReference type="NCBI Taxonomy" id="200450"/>
    <lineage>
        <taxon>Bacteria</taxon>
        <taxon>Pseudomonadati</taxon>
        <taxon>Pseudomonadota</taxon>
        <taxon>Gammaproteobacteria</taxon>
        <taxon>Pseudomonadales</taxon>
        <taxon>Pseudomonadaceae</taxon>
        <taxon>Pseudomonas</taxon>
    </lineage>
</organism>
<dbReference type="Gene3D" id="3.40.50.1240">
    <property type="entry name" value="Phosphoglycerate mutase-like"/>
    <property type="match status" value="1"/>
</dbReference>
<gene>
    <name evidence="2" type="ORF">SAMN04490205_4413</name>
    <name evidence="1" type="ORF">TU79_07830</name>
</gene>
<dbReference type="Proteomes" id="UP000183126">
    <property type="component" value="Chromosome I"/>
</dbReference>
<dbReference type="InterPro" id="IPR029033">
    <property type="entry name" value="His_PPase_superfam"/>
</dbReference>
<dbReference type="EMBL" id="LT629760">
    <property type="protein sequence ID" value="SDT01013.1"/>
    <property type="molecule type" value="Genomic_DNA"/>
</dbReference>
<name>A0A0R2ZJZ3_9PSED</name>